<dbReference type="InterPro" id="IPR000565">
    <property type="entry name" value="Topo_IIA_B"/>
</dbReference>
<dbReference type="InterPro" id="IPR002288">
    <property type="entry name" value="DNA_gyrase_B_C"/>
</dbReference>
<feature type="domain" description="Toprim" evidence="11">
    <location>
        <begin position="434"/>
        <end position="549"/>
    </location>
</feature>
<dbReference type="HAMAP" id="MF_01898">
    <property type="entry name" value="GyrB"/>
    <property type="match status" value="1"/>
</dbReference>
<evidence type="ECO:0000256" key="6">
    <source>
        <dbReference type="ARBA" id="ARBA00022842"/>
    </source>
</evidence>
<evidence type="ECO:0000256" key="3">
    <source>
        <dbReference type="ARBA" id="ARBA00022723"/>
    </source>
</evidence>
<comment type="subcellular location">
    <subcellularLocation>
        <location evidence="10">Cytoplasm</location>
    </subcellularLocation>
</comment>
<evidence type="ECO:0000256" key="10">
    <source>
        <dbReference type="HAMAP-Rule" id="MF_01898"/>
    </source>
</evidence>
<feature type="site" description="Interaction with DNA" evidence="10">
    <location>
        <position position="465"/>
    </location>
</feature>
<gene>
    <name evidence="10 12" type="primary">gyrB</name>
    <name evidence="12" type="ORF">WG926_05770</name>
</gene>
<keyword evidence="7 10" id="KW-0799">Topoisomerase</keyword>
<keyword evidence="13" id="KW-1185">Reference proteome</keyword>
<dbReference type="InterPro" id="IPR001241">
    <property type="entry name" value="Topo_IIA"/>
</dbReference>
<dbReference type="Gene3D" id="3.30.565.10">
    <property type="entry name" value="Histidine kinase-like ATPase, C-terminal domain"/>
    <property type="match status" value="1"/>
</dbReference>
<dbReference type="InterPro" id="IPR006171">
    <property type="entry name" value="TOPRIM_dom"/>
</dbReference>
<dbReference type="PROSITE" id="PS50880">
    <property type="entry name" value="TOPRIM"/>
    <property type="match status" value="1"/>
</dbReference>
<dbReference type="PANTHER" id="PTHR45866">
    <property type="entry name" value="DNA GYRASE/TOPOISOMERASE SUBUNIT B"/>
    <property type="match status" value="1"/>
</dbReference>
<dbReference type="Gene3D" id="3.40.50.670">
    <property type="match status" value="2"/>
</dbReference>
<dbReference type="PRINTS" id="PR00418">
    <property type="entry name" value="TPI2FAMILY"/>
</dbReference>
<dbReference type="CDD" id="cd03366">
    <property type="entry name" value="TOPRIM_TopoIIA_GyrB"/>
    <property type="match status" value="1"/>
</dbReference>
<keyword evidence="6 10" id="KW-0460">Magnesium</keyword>
<sequence>MTEQPAHSQSETAIAATSYGADSIKVLRGLDAVRKRPGMYIGDTDDGSGLHHMVYEVVDNAIDEALAGWCDQVHVVLNGDGSVTVRDNGRGIPVDIHDEEGVSAAQVIMTQLHAGGKFDQNSYKVSGGLHGVGVSVVNALSEWLELRIWRAGNEHYMRFKMGEAVQPLEIVGQSGDKTGSEITFMPSTEIFTQVNFDAATLERRLRELAFLNSGVTIEFVDSRTDTPVSHRMHYEGGIEAFVRYLDRSKSPMHGTPITVSGERAGIMVEVSMQWNDSYHENVLCFTNNIPQRDGGTHLAGFRAALTRTINAYATSSGIAKREKVSVSGEDAREGLTCVLSVKVPDPKFSSQTKDKLVSSEVKPAVENLVGERLDQWFEEHPQDARAIVGKVVEAAVAREAARKARELTRRKSALDITSLPGKLADCQERDPAKSEIFLVEGDSAGGSAKQGRNRANQAILPLRGKILNVERARFDKMLGSAEIGTLISALGCGIGRDDFNADKLRYHKIIIMTDADVDGSHIRTLLLTFFYRQMPELIRRGHLYIAQPPLYRIKRGTSEVYLKGELELENHLIGQSLQDAVLTLHSGAQRAGGDLRTVVERARDVANQLKAIARRAPLWLLEEAALSGALSEASFADAAAAEQAGRILIARLDARSNEHDRGWSYAVETSAPEGEAGGTGPVPRAGEVRRIRVRRELRGMQESYTIEAALSRGGEARLISRHLGELAGVFDGPARIAFDKGREVRVATPTQLFEAVLEAGRRGIQVQRYKGLGEMNADQLWETTMDPNSRTLLQVRVNHADEADEIFTTLMGDVVEPRRNFIQDNALNVSNLDV</sequence>
<keyword evidence="5 10" id="KW-0067">ATP-binding</keyword>
<dbReference type="InterPro" id="IPR011557">
    <property type="entry name" value="GyrB"/>
</dbReference>
<dbReference type="SMART" id="SM00433">
    <property type="entry name" value="TOP2c"/>
    <property type="match status" value="1"/>
</dbReference>
<dbReference type="SUPFAM" id="SSF54211">
    <property type="entry name" value="Ribosomal protein S5 domain 2-like"/>
    <property type="match status" value="1"/>
</dbReference>
<dbReference type="PANTHER" id="PTHR45866:SF1">
    <property type="entry name" value="DNA GYRASE SUBUNIT B, MITOCHONDRIAL"/>
    <property type="match status" value="1"/>
</dbReference>
<comment type="cofactor">
    <cofactor evidence="10">
        <name>Mg(2+)</name>
        <dbReference type="ChEBI" id="CHEBI:18420"/>
    </cofactor>
    <cofactor evidence="10">
        <name>Mn(2+)</name>
        <dbReference type="ChEBI" id="CHEBI:29035"/>
    </cofactor>
    <cofactor evidence="10">
        <name>Ca(2+)</name>
        <dbReference type="ChEBI" id="CHEBI:29108"/>
    </cofactor>
    <text evidence="10">Binds two Mg(2+) per subunit. The magnesium ions form salt bridges with both the protein and the DNA. Can also accept other divalent metal cations, such as Mn(2+) or Ca(2+).</text>
</comment>
<evidence type="ECO:0000259" key="11">
    <source>
        <dbReference type="PROSITE" id="PS50880"/>
    </source>
</evidence>
<keyword evidence="3 10" id="KW-0479">Metal-binding</keyword>
<comment type="caution">
    <text evidence="12">The sequence shown here is derived from an EMBL/GenBank/DDBJ whole genome shotgun (WGS) entry which is preliminary data.</text>
</comment>
<dbReference type="InterPro" id="IPR018522">
    <property type="entry name" value="TopoIIA_CS"/>
</dbReference>
<dbReference type="Pfam" id="PF01751">
    <property type="entry name" value="Toprim"/>
    <property type="match status" value="1"/>
</dbReference>
<dbReference type="Pfam" id="PF00204">
    <property type="entry name" value="DNA_gyraseB"/>
    <property type="match status" value="1"/>
</dbReference>
<dbReference type="CDD" id="cd16928">
    <property type="entry name" value="HATPase_GyrB-like"/>
    <property type="match status" value="1"/>
</dbReference>
<feature type="site" description="Interaction with DNA" evidence="10">
    <location>
        <position position="468"/>
    </location>
</feature>
<proteinExistence type="inferred from homology"/>
<feature type="binding site" evidence="10">
    <location>
        <position position="440"/>
    </location>
    <ligand>
        <name>Mg(2+)</name>
        <dbReference type="ChEBI" id="CHEBI:18420"/>
        <label>1</label>
        <note>catalytic</note>
    </ligand>
</feature>
<name>A0ABU9YG98_9PROT</name>
<dbReference type="InterPro" id="IPR034160">
    <property type="entry name" value="TOPRIM_GyrB"/>
</dbReference>
<comment type="catalytic activity">
    <reaction evidence="1 10">
        <text>ATP-dependent breakage, passage and rejoining of double-stranded DNA.</text>
        <dbReference type="EC" id="5.6.2.2"/>
    </reaction>
</comment>
<comment type="subunit">
    <text evidence="10">Heterotetramer, composed of two GyrA and two GyrB chains. In the heterotetramer, GyrA contains the active site tyrosine that forms a transient covalent intermediate with DNA, while GyrB binds cofactors and catalyzes ATP hydrolysis.</text>
</comment>
<keyword evidence="10" id="KW-0963">Cytoplasm</keyword>
<evidence type="ECO:0000256" key="2">
    <source>
        <dbReference type="ARBA" id="ARBA00010708"/>
    </source>
</evidence>
<accession>A0ABU9YG98</accession>
<evidence type="ECO:0000256" key="8">
    <source>
        <dbReference type="ARBA" id="ARBA00023125"/>
    </source>
</evidence>
<dbReference type="InterPro" id="IPR013506">
    <property type="entry name" value="Topo_IIA_bsu_dom2"/>
</dbReference>
<dbReference type="Pfam" id="PF02518">
    <property type="entry name" value="HATPase_c"/>
    <property type="match status" value="1"/>
</dbReference>
<dbReference type="NCBIfam" id="NF004189">
    <property type="entry name" value="PRK05644.1"/>
    <property type="match status" value="1"/>
</dbReference>
<keyword evidence="4 10" id="KW-0547">Nucleotide-binding</keyword>
<feature type="binding site" evidence="10">
    <location>
        <position position="514"/>
    </location>
    <ligand>
        <name>Mg(2+)</name>
        <dbReference type="ChEBI" id="CHEBI:18420"/>
        <label>1</label>
        <note>catalytic</note>
    </ligand>
</feature>
<feature type="binding site" evidence="10">
    <location>
        <position position="514"/>
    </location>
    <ligand>
        <name>Mg(2+)</name>
        <dbReference type="ChEBI" id="CHEBI:18420"/>
        <label>2</label>
    </ligand>
</feature>
<dbReference type="InterPro" id="IPR003594">
    <property type="entry name" value="HATPase_dom"/>
</dbReference>
<feature type="binding site" evidence="10">
    <location>
        <position position="516"/>
    </location>
    <ligand>
        <name>Mg(2+)</name>
        <dbReference type="ChEBI" id="CHEBI:18420"/>
        <label>2</label>
    </ligand>
</feature>
<dbReference type="NCBIfam" id="TIGR01059">
    <property type="entry name" value="gyrB"/>
    <property type="match status" value="1"/>
</dbReference>
<dbReference type="Proteomes" id="UP001413721">
    <property type="component" value="Unassembled WGS sequence"/>
</dbReference>
<dbReference type="InterPro" id="IPR014721">
    <property type="entry name" value="Ribsml_uS5_D2-typ_fold_subgr"/>
</dbReference>
<dbReference type="SMART" id="SM00387">
    <property type="entry name" value="HATPase_c"/>
    <property type="match status" value="1"/>
</dbReference>
<dbReference type="EC" id="5.6.2.2" evidence="10"/>
<dbReference type="PROSITE" id="PS00177">
    <property type="entry name" value="TOPOISOMERASE_II"/>
    <property type="match status" value="1"/>
</dbReference>
<keyword evidence="8" id="KW-0238">DNA-binding</keyword>
<dbReference type="InterPro" id="IPR020568">
    <property type="entry name" value="Ribosomal_Su5_D2-typ_SF"/>
</dbReference>
<evidence type="ECO:0000313" key="13">
    <source>
        <dbReference type="Proteomes" id="UP001413721"/>
    </source>
</evidence>
<comment type="miscellaneous">
    <text evidence="10">Few gyrases are as efficient as E.coli at forming negative supercoils. Not all organisms have 2 type II topoisomerases; in organisms with a single type II topoisomerase this enzyme also has to decatenate newly replicated chromosomes.</text>
</comment>
<evidence type="ECO:0000256" key="5">
    <source>
        <dbReference type="ARBA" id="ARBA00022840"/>
    </source>
</evidence>
<evidence type="ECO:0000313" key="12">
    <source>
        <dbReference type="EMBL" id="MEN2987803.1"/>
    </source>
</evidence>
<dbReference type="PRINTS" id="PR01159">
    <property type="entry name" value="DNAGYRASEB"/>
</dbReference>
<dbReference type="InterPro" id="IPR036890">
    <property type="entry name" value="HATPase_C_sf"/>
</dbReference>
<dbReference type="SUPFAM" id="SSF55874">
    <property type="entry name" value="ATPase domain of HSP90 chaperone/DNA topoisomerase II/histidine kinase"/>
    <property type="match status" value="1"/>
</dbReference>
<protein>
    <recommendedName>
        <fullName evidence="10">DNA gyrase subunit B</fullName>
        <ecNumber evidence="10">5.6.2.2</ecNumber>
    </recommendedName>
</protein>
<dbReference type="GO" id="GO:0003918">
    <property type="term" value="F:DNA topoisomerase type II (double strand cut, ATP-hydrolyzing) activity"/>
    <property type="evidence" value="ECO:0007669"/>
    <property type="project" value="UniProtKB-EC"/>
</dbReference>
<dbReference type="NCBIfam" id="NF011501">
    <property type="entry name" value="PRK14939.1"/>
    <property type="match status" value="1"/>
</dbReference>
<organism evidence="12 13">
    <name type="scientific">Tistrella arctica</name>
    <dbReference type="NCBI Taxonomy" id="3133430"/>
    <lineage>
        <taxon>Bacteria</taxon>
        <taxon>Pseudomonadati</taxon>
        <taxon>Pseudomonadota</taxon>
        <taxon>Alphaproteobacteria</taxon>
        <taxon>Geminicoccales</taxon>
        <taxon>Geminicoccaceae</taxon>
        <taxon>Tistrella</taxon>
    </lineage>
</organism>
<evidence type="ECO:0000256" key="9">
    <source>
        <dbReference type="ARBA" id="ARBA00023235"/>
    </source>
</evidence>
<evidence type="ECO:0000256" key="4">
    <source>
        <dbReference type="ARBA" id="ARBA00022741"/>
    </source>
</evidence>
<evidence type="ECO:0000256" key="1">
    <source>
        <dbReference type="ARBA" id="ARBA00000185"/>
    </source>
</evidence>
<dbReference type="EMBL" id="JBBKTW010000002">
    <property type="protein sequence ID" value="MEN2987803.1"/>
    <property type="molecule type" value="Genomic_DNA"/>
</dbReference>
<comment type="function">
    <text evidence="10">A type II topoisomerase that negatively supercoils closed circular double-stranded (ds) DNA in an ATP-dependent manner to modulate DNA topology and maintain chromosomes in an underwound state. Negative supercoiling favors strand separation, and DNA replication, transcription, recombination and repair, all of which involve strand separation. Also able to catalyze the interconversion of other topological isomers of dsDNA rings, including catenanes and knotted rings. Type II topoisomerases break and join 2 DNA strands simultaneously in an ATP-dependent manner.</text>
</comment>
<dbReference type="InterPro" id="IPR013759">
    <property type="entry name" value="Topo_IIA_B_C"/>
</dbReference>
<keyword evidence="9 10" id="KW-0413">Isomerase</keyword>
<dbReference type="InterPro" id="IPR013760">
    <property type="entry name" value="Topo_IIA-like_dom_sf"/>
</dbReference>
<dbReference type="SUPFAM" id="SSF56719">
    <property type="entry name" value="Type II DNA topoisomerase"/>
    <property type="match status" value="1"/>
</dbReference>
<reference evidence="12 13" key="1">
    <citation type="submission" date="2024-03" db="EMBL/GenBank/DDBJ databases">
        <title>High-quality draft genome sequencing of Tistrella sp. BH-R2-4.</title>
        <authorList>
            <person name="Dong C."/>
        </authorList>
    </citation>
    <scope>NUCLEOTIDE SEQUENCE [LARGE SCALE GENOMIC DNA]</scope>
    <source>
        <strain evidence="12 13">BH-R2-4</strain>
    </source>
</reference>
<dbReference type="Pfam" id="PF00986">
    <property type="entry name" value="DNA_gyraseB_C"/>
    <property type="match status" value="1"/>
</dbReference>
<evidence type="ECO:0000256" key="7">
    <source>
        <dbReference type="ARBA" id="ARBA00023029"/>
    </source>
</evidence>
<dbReference type="Gene3D" id="3.30.230.10">
    <property type="match status" value="1"/>
</dbReference>
<comment type="similarity">
    <text evidence="2 10">Belongs to the type II topoisomerase GyrB family.</text>
</comment>
<dbReference type="RefSeq" id="WP_345936935.1">
    <property type="nucleotide sequence ID" value="NZ_JBBKTW010000002.1"/>
</dbReference>
<dbReference type="CDD" id="cd00822">
    <property type="entry name" value="TopoII_Trans_DNA_gyrase"/>
    <property type="match status" value="1"/>
</dbReference>